<dbReference type="EMBL" id="ML178824">
    <property type="protein sequence ID" value="TFL01728.1"/>
    <property type="molecule type" value="Genomic_DNA"/>
</dbReference>
<sequence length="188" mass="20697">MNSLQNEISMIFKHQNHHLSYIPDIQCRRYVILYAASSALDFSTNSVKVASVHAFSSRDCQLDGPTGMFLVSRICNSIWSRKLLLSRATVQRHFAAAAKERAALRKLTSALSVSSDTFCTLRLMKRLQCCVDIDTVMAIRPNPCPNLFLLSATVVANADAFVDAASSTAVPGAHGSLVAQSFFSRLRR</sequence>
<organism evidence="1 2">
    <name type="scientific">Pterulicium gracile</name>
    <dbReference type="NCBI Taxonomy" id="1884261"/>
    <lineage>
        <taxon>Eukaryota</taxon>
        <taxon>Fungi</taxon>
        <taxon>Dikarya</taxon>
        <taxon>Basidiomycota</taxon>
        <taxon>Agaricomycotina</taxon>
        <taxon>Agaricomycetes</taxon>
        <taxon>Agaricomycetidae</taxon>
        <taxon>Agaricales</taxon>
        <taxon>Pleurotineae</taxon>
        <taxon>Pterulaceae</taxon>
        <taxon>Pterulicium</taxon>
    </lineage>
</organism>
<accession>A0A5C3QK43</accession>
<protein>
    <submittedName>
        <fullName evidence="1">Uncharacterized protein</fullName>
    </submittedName>
</protein>
<keyword evidence="2" id="KW-1185">Reference proteome</keyword>
<dbReference type="AlphaFoldDB" id="A0A5C3QK43"/>
<reference evidence="1 2" key="1">
    <citation type="journal article" date="2019" name="Nat. Ecol. Evol.">
        <title>Megaphylogeny resolves global patterns of mushroom evolution.</title>
        <authorList>
            <person name="Varga T."/>
            <person name="Krizsan K."/>
            <person name="Foldi C."/>
            <person name="Dima B."/>
            <person name="Sanchez-Garcia M."/>
            <person name="Sanchez-Ramirez S."/>
            <person name="Szollosi G.J."/>
            <person name="Szarkandi J.G."/>
            <person name="Papp V."/>
            <person name="Albert L."/>
            <person name="Andreopoulos W."/>
            <person name="Angelini C."/>
            <person name="Antonin V."/>
            <person name="Barry K.W."/>
            <person name="Bougher N.L."/>
            <person name="Buchanan P."/>
            <person name="Buyck B."/>
            <person name="Bense V."/>
            <person name="Catcheside P."/>
            <person name="Chovatia M."/>
            <person name="Cooper J."/>
            <person name="Damon W."/>
            <person name="Desjardin D."/>
            <person name="Finy P."/>
            <person name="Geml J."/>
            <person name="Haridas S."/>
            <person name="Hughes K."/>
            <person name="Justo A."/>
            <person name="Karasinski D."/>
            <person name="Kautmanova I."/>
            <person name="Kiss B."/>
            <person name="Kocsube S."/>
            <person name="Kotiranta H."/>
            <person name="LaButti K.M."/>
            <person name="Lechner B.E."/>
            <person name="Liimatainen K."/>
            <person name="Lipzen A."/>
            <person name="Lukacs Z."/>
            <person name="Mihaltcheva S."/>
            <person name="Morgado L.N."/>
            <person name="Niskanen T."/>
            <person name="Noordeloos M.E."/>
            <person name="Ohm R.A."/>
            <person name="Ortiz-Santana B."/>
            <person name="Ovrebo C."/>
            <person name="Racz N."/>
            <person name="Riley R."/>
            <person name="Savchenko A."/>
            <person name="Shiryaev A."/>
            <person name="Soop K."/>
            <person name="Spirin V."/>
            <person name="Szebenyi C."/>
            <person name="Tomsovsky M."/>
            <person name="Tulloss R.E."/>
            <person name="Uehling J."/>
            <person name="Grigoriev I.V."/>
            <person name="Vagvolgyi C."/>
            <person name="Papp T."/>
            <person name="Martin F.M."/>
            <person name="Miettinen O."/>
            <person name="Hibbett D.S."/>
            <person name="Nagy L.G."/>
        </authorList>
    </citation>
    <scope>NUCLEOTIDE SEQUENCE [LARGE SCALE GENOMIC DNA]</scope>
    <source>
        <strain evidence="1 2">CBS 309.79</strain>
    </source>
</reference>
<dbReference type="Proteomes" id="UP000305067">
    <property type="component" value="Unassembled WGS sequence"/>
</dbReference>
<proteinExistence type="predicted"/>
<evidence type="ECO:0000313" key="1">
    <source>
        <dbReference type="EMBL" id="TFL01728.1"/>
    </source>
</evidence>
<evidence type="ECO:0000313" key="2">
    <source>
        <dbReference type="Proteomes" id="UP000305067"/>
    </source>
</evidence>
<name>A0A5C3QK43_9AGAR</name>
<gene>
    <name evidence="1" type="ORF">BDV98DRAFT_67146</name>
</gene>